<dbReference type="InterPro" id="IPR014810">
    <property type="entry name" value="Fcf2_C"/>
</dbReference>
<dbReference type="STRING" id="45351.A7SNR9"/>
<dbReference type="PhylomeDB" id="A7SNR9"/>
<dbReference type="AlphaFoldDB" id="A7SNR9"/>
<accession>A7SNR9</accession>
<feature type="domain" description="Fcf2 pre-rRNA processing C-terminal" evidence="3">
    <location>
        <begin position="2"/>
        <end position="94"/>
    </location>
</feature>
<dbReference type="PANTHER" id="PTHR21686">
    <property type="entry name" value="DEOXYNUCLEOTIDYLTRANSFERASE TERMINAL-INTERACTING PROTEIN 2"/>
    <property type="match status" value="1"/>
</dbReference>
<evidence type="ECO:0000259" key="3">
    <source>
        <dbReference type="Pfam" id="PF08698"/>
    </source>
</evidence>
<dbReference type="eggNOG" id="KOG3100">
    <property type="taxonomic scope" value="Eukaryota"/>
</dbReference>
<dbReference type="InParanoid" id="A7SNR9"/>
<gene>
    <name evidence="4" type="ORF">NEMVEDRAFT_v1g125169</name>
</gene>
<protein>
    <recommendedName>
        <fullName evidence="3">Fcf2 pre-rRNA processing C-terminal domain-containing protein</fullName>
    </recommendedName>
</protein>
<keyword evidence="2" id="KW-0539">Nucleus</keyword>
<evidence type="ECO:0000313" key="4">
    <source>
        <dbReference type="EMBL" id="EDO34645.1"/>
    </source>
</evidence>
<proteinExistence type="predicted"/>
<dbReference type="KEGG" id="nve:5506025"/>
<dbReference type="InterPro" id="IPR039883">
    <property type="entry name" value="Fcf2/DNTTIP2"/>
</dbReference>
<evidence type="ECO:0000256" key="1">
    <source>
        <dbReference type="ARBA" id="ARBA00004604"/>
    </source>
</evidence>
<dbReference type="OrthoDB" id="427886at2759"/>
<dbReference type="EMBL" id="DS469723">
    <property type="protein sequence ID" value="EDO34645.1"/>
    <property type="molecule type" value="Genomic_DNA"/>
</dbReference>
<evidence type="ECO:0000313" key="5">
    <source>
        <dbReference type="Proteomes" id="UP000001593"/>
    </source>
</evidence>
<evidence type="ECO:0000256" key="2">
    <source>
        <dbReference type="ARBA" id="ARBA00023242"/>
    </source>
</evidence>
<dbReference type="HOGENOM" id="CLU_075129_4_1_1"/>
<keyword evidence="5" id="KW-1185">Reference proteome</keyword>
<dbReference type="GO" id="GO:0005730">
    <property type="term" value="C:nucleolus"/>
    <property type="evidence" value="ECO:0007669"/>
    <property type="project" value="UniProtKB-SubCell"/>
</dbReference>
<name>A7SNR9_NEMVE</name>
<sequence length="124" mass="14654">EQSAGPKWFDLPATTVTPELKQELKVLKMRHILDPKRHYKKNDSKELPKYFQMGTVVEGAADFYSSRIPKRSRKNNIVQELLADAQFRRYNKKKFLEIQAAKESGRKGFYKKKTNRRKPAWARK</sequence>
<dbReference type="PANTHER" id="PTHR21686:SF12">
    <property type="entry name" value="DEOXYNUCLEOTIDYLTRANSFERASE TERMINAL-INTERACTING PROTEIN 2"/>
    <property type="match status" value="1"/>
</dbReference>
<reference evidence="4 5" key="1">
    <citation type="journal article" date="2007" name="Science">
        <title>Sea anemone genome reveals ancestral eumetazoan gene repertoire and genomic organization.</title>
        <authorList>
            <person name="Putnam N.H."/>
            <person name="Srivastava M."/>
            <person name="Hellsten U."/>
            <person name="Dirks B."/>
            <person name="Chapman J."/>
            <person name="Salamov A."/>
            <person name="Terry A."/>
            <person name="Shapiro H."/>
            <person name="Lindquist E."/>
            <person name="Kapitonov V.V."/>
            <person name="Jurka J."/>
            <person name="Genikhovich G."/>
            <person name="Grigoriev I.V."/>
            <person name="Lucas S.M."/>
            <person name="Steele R.E."/>
            <person name="Finnerty J.R."/>
            <person name="Technau U."/>
            <person name="Martindale M.Q."/>
            <person name="Rokhsar D.S."/>
        </authorList>
    </citation>
    <scope>NUCLEOTIDE SEQUENCE [LARGE SCALE GENOMIC DNA]</scope>
    <source>
        <strain evidence="5">CH2 X CH6</strain>
    </source>
</reference>
<feature type="non-terminal residue" evidence="4">
    <location>
        <position position="1"/>
    </location>
</feature>
<dbReference type="OMA" id="FTICENK"/>
<dbReference type="Pfam" id="PF08698">
    <property type="entry name" value="Fcf2"/>
    <property type="match status" value="1"/>
</dbReference>
<comment type="subcellular location">
    <subcellularLocation>
        <location evidence="1">Nucleus</location>
        <location evidence="1">Nucleolus</location>
    </subcellularLocation>
</comment>
<dbReference type="Proteomes" id="UP000001593">
    <property type="component" value="Unassembled WGS sequence"/>
</dbReference>
<organism evidence="4 5">
    <name type="scientific">Nematostella vectensis</name>
    <name type="common">Starlet sea anemone</name>
    <dbReference type="NCBI Taxonomy" id="45351"/>
    <lineage>
        <taxon>Eukaryota</taxon>
        <taxon>Metazoa</taxon>
        <taxon>Cnidaria</taxon>
        <taxon>Anthozoa</taxon>
        <taxon>Hexacorallia</taxon>
        <taxon>Actiniaria</taxon>
        <taxon>Edwardsiidae</taxon>
        <taxon>Nematostella</taxon>
    </lineage>
</organism>